<reference evidence="4 6" key="1">
    <citation type="submission" date="2023-07" db="EMBL/GenBank/DDBJ databases">
        <title>Sorghum-associated microbial communities from plants grown in Nebraska, USA.</title>
        <authorList>
            <person name="Schachtman D."/>
        </authorList>
    </citation>
    <scope>NUCLEOTIDE SEQUENCE</scope>
    <source>
        <strain evidence="5 6">BE105</strain>
        <strain evidence="4">BE69</strain>
    </source>
</reference>
<evidence type="ECO:0000259" key="3">
    <source>
        <dbReference type="Pfam" id="PF05065"/>
    </source>
</evidence>
<feature type="chain" id="PRO_5042560220" evidence="2">
    <location>
        <begin position="26"/>
        <end position="439"/>
    </location>
</feature>
<dbReference type="Pfam" id="PF05065">
    <property type="entry name" value="Phage_capsid"/>
    <property type="match status" value="1"/>
</dbReference>
<evidence type="ECO:0000313" key="6">
    <source>
        <dbReference type="Proteomes" id="UP001249076"/>
    </source>
</evidence>
<dbReference type="InterPro" id="IPR024455">
    <property type="entry name" value="Phage_capsid"/>
</dbReference>
<comment type="caution">
    <text evidence="4">The sequence shown here is derived from an EMBL/GenBank/DDBJ whole genome shotgun (WGS) entry which is preliminary data.</text>
</comment>
<dbReference type="Proteomes" id="UP001253458">
    <property type="component" value="Unassembled WGS sequence"/>
</dbReference>
<dbReference type="InterPro" id="IPR054612">
    <property type="entry name" value="Phage_capsid-like_C"/>
</dbReference>
<dbReference type="Proteomes" id="UP001249076">
    <property type="component" value="Unassembled WGS sequence"/>
</dbReference>
<dbReference type="RefSeq" id="WP_209820693.1">
    <property type="nucleotide sequence ID" value="NZ_JAVDTL010000004.1"/>
</dbReference>
<evidence type="ECO:0000313" key="5">
    <source>
        <dbReference type="EMBL" id="MDR6839703.1"/>
    </source>
</evidence>
<keyword evidence="2" id="KW-0732">Signal</keyword>
<dbReference type="EMBL" id="JAVDTL010000004">
    <property type="protein sequence ID" value="MDR6767721.1"/>
    <property type="molecule type" value="Genomic_DNA"/>
</dbReference>
<protein>
    <submittedName>
        <fullName evidence="4">HK97 family phage major capsid protein</fullName>
    </submittedName>
</protein>
<keyword evidence="6" id="KW-1185">Reference proteome</keyword>
<evidence type="ECO:0000313" key="7">
    <source>
        <dbReference type="Proteomes" id="UP001253458"/>
    </source>
</evidence>
<evidence type="ECO:0000256" key="2">
    <source>
        <dbReference type="SAM" id="SignalP"/>
    </source>
</evidence>
<dbReference type="EMBL" id="JAVDTS010000011">
    <property type="protein sequence ID" value="MDR6839703.1"/>
    <property type="molecule type" value="Genomic_DNA"/>
</dbReference>
<evidence type="ECO:0000256" key="1">
    <source>
        <dbReference type="ARBA" id="ARBA00004328"/>
    </source>
</evidence>
<dbReference type="Gene3D" id="3.30.2320.10">
    <property type="entry name" value="hypothetical protein PF0899 domain"/>
    <property type="match status" value="1"/>
</dbReference>
<proteinExistence type="predicted"/>
<dbReference type="SUPFAM" id="SSF56563">
    <property type="entry name" value="Major capsid protein gp5"/>
    <property type="match status" value="1"/>
</dbReference>
<feature type="signal peptide" evidence="2">
    <location>
        <begin position="1"/>
        <end position="25"/>
    </location>
</feature>
<evidence type="ECO:0000313" key="4">
    <source>
        <dbReference type="EMBL" id="MDR6767721.1"/>
    </source>
</evidence>
<dbReference type="AlphaFoldDB" id="A0AAJ2BTJ8"/>
<dbReference type="Gene3D" id="3.30.2400.10">
    <property type="entry name" value="Major capsid protein gp5"/>
    <property type="match status" value="1"/>
</dbReference>
<comment type="subcellular location">
    <subcellularLocation>
        <location evidence="1">Virion</location>
    </subcellularLocation>
</comment>
<feature type="domain" description="Phage capsid-like C-terminal" evidence="3">
    <location>
        <begin position="162"/>
        <end position="429"/>
    </location>
</feature>
<organism evidence="4 7">
    <name type="scientific">Acidovorax delafieldii</name>
    <name type="common">Pseudomonas delafieldii</name>
    <dbReference type="NCBI Taxonomy" id="47920"/>
    <lineage>
        <taxon>Bacteria</taxon>
        <taxon>Pseudomonadati</taxon>
        <taxon>Pseudomonadota</taxon>
        <taxon>Betaproteobacteria</taxon>
        <taxon>Burkholderiales</taxon>
        <taxon>Comamonadaceae</taxon>
        <taxon>Acidovorax</taxon>
    </lineage>
</organism>
<sequence>MKKSLFSFRAMALLAVAFVALGAQAAGVDIPALVASNPHMALGLTGFAMLGELDGTSIMKALDAVENKLTAMSEKADGEMKTLGKVATDTKTALENIGVEQRTLAERLTQLEQKGSAPGKDQPEDTSWGAQVVKSAAFEAFNAGQTQKARIEVKNTLTGSDVTVAPDRRQGIVPGAQQTLTIESLLRSVPTSSNAIEFTREDTFTNNAAETAEGVAKPESAITYTLVNQPVSTVAHWIKISKQLAADNAALAAYVNNRMTYGVNRKVETQLVSGLGTGALLSGMMKTGNYTLHGYLSGALGSTLPKLVLIRKILADLWTAGYPADAILLSPADWAQIEIELFTTPSNTVRVSVDANGVTRLFGVPVIQSVGIAADTFLIANFAQAYTLYNREGVVVELSESDSDNFTKNLITVRAERRLALATEIPAAARGGDLTPPAS</sequence>
<name>A0AAJ2BTJ8_ACIDE</name>
<accession>A0AAJ2BTJ8</accession>
<dbReference type="NCBIfam" id="TIGR01554">
    <property type="entry name" value="major_cap_HK97"/>
    <property type="match status" value="1"/>
</dbReference>
<gene>
    <name evidence="4" type="ORF">J2W88_003002</name>
    <name evidence="5" type="ORF">J2W93_004571</name>
</gene>